<dbReference type="GO" id="GO:0016020">
    <property type="term" value="C:membrane"/>
    <property type="evidence" value="ECO:0007669"/>
    <property type="project" value="UniProtKB-SubCell"/>
</dbReference>
<dbReference type="EMBL" id="LDAU01000122">
    <property type="protein sequence ID" value="KRX04023.1"/>
    <property type="molecule type" value="Genomic_DNA"/>
</dbReference>
<comment type="subcellular location">
    <subcellularLocation>
        <location evidence="1">Membrane</location>
    </subcellularLocation>
</comment>
<feature type="transmembrane region" description="Helical" evidence="6">
    <location>
        <begin position="363"/>
        <end position="385"/>
    </location>
</feature>
<dbReference type="OMA" id="WIFIYCA"/>
<dbReference type="InterPro" id="IPR045263">
    <property type="entry name" value="GLUT"/>
</dbReference>
<dbReference type="GO" id="GO:0015149">
    <property type="term" value="F:hexose transmembrane transporter activity"/>
    <property type="evidence" value="ECO:0007669"/>
    <property type="project" value="TreeGrafter"/>
</dbReference>
<feature type="transmembrane region" description="Helical" evidence="6">
    <location>
        <begin position="898"/>
        <end position="926"/>
    </location>
</feature>
<dbReference type="InterPro" id="IPR005828">
    <property type="entry name" value="MFS_sugar_transport-like"/>
</dbReference>
<keyword evidence="4 6" id="KW-1133">Transmembrane helix</keyword>
<dbReference type="AlphaFoldDB" id="A0A0V0QPI5"/>
<name>A0A0V0QPI5_PSEPJ</name>
<feature type="transmembrane region" description="Helical" evidence="6">
    <location>
        <begin position="400"/>
        <end position="422"/>
    </location>
</feature>
<feature type="transmembrane region" description="Helical" evidence="6">
    <location>
        <begin position="629"/>
        <end position="658"/>
    </location>
</feature>
<dbReference type="Pfam" id="PF07690">
    <property type="entry name" value="MFS_1"/>
    <property type="match status" value="1"/>
</dbReference>
<sequence length="1064" mass="121886">MTNSFQQKLHRSTPQIFLYLSIICCGTLFYAMISAMLNPTYEAIKLKYHLKEPYAYKIYGIITASSFIGGVFGIIFMRNLIEAFNRDFRKLILFIDLMSVFFSAIQLIDNVYIFLFSRLVNGYICGVNGIIIPLLVKEISPLNLLQQTGTFYGLSLSSGNILIFSLSLVLNYDDNMDEDQTITRFNFYLLFPCFFTFLRFLFFLGFYKFDSPLQALLRHNQQQAEQNLKVFYPQENVPKVLEDYEEEASLKLKNKQQTMKDVYNDSQSFRKSLLGVVIMMATTVNGNNISIICLGSLYQSIISCMLNPCFKAIQIKYQLDESVASQTFGILTAILNGFVCGLNSIIVPLFVKEISPISLLGQTGTFYGLSLSSGNIIIFSLSLILNTNINISDSELIQRFNFYLIFPAFFLVVRLLFFILYYKFDTPLRAILRFNQQEALENLRVFYPQQNIEIILDDYDQEAQLKLKNQQQSYSSIFKNQQSWNRTLICMIAMSATAQNGTNIISFYSNNIFMEATNNQLISTILTISISAVSVIMILISGVITKNYGRKELIIKSGFTDLGIMSLLIFLTWSPSQYMATNITIIIAIFAHRVSTMLGFQPQVFGYIGDILHGKELQLAQQSYWMSNFFITLVFPLLTISSSFSVLVFLFLGSMIYLKDNMLETKGLSRIINGFLCGLNSIFVPLLIKEISPISLLGQTGTFYGTLLNFGGIVIFFLSLRLNSGDISEQDLVQRFNFYLFFPAFFLIVRLIFFVFFYKFDSPLRALMRQNQQEAIQNLEVFYKKEHIQMVLEDYEQEAQLKLKDSQQSFTQVFQNPSSWSKSLIGMVVMSATAQNGNNIISFYSNNIFLEATGSQKISTVLTICIAILSFVNNAVSGLLTKYFGRKQLMLKSGYMDLFLMALLIVLTSVDSQSTFVNFSIIIIIFSHRFSSMLGFNPQAFGFIGDILHGKEMEFAQLSYWMSNFTITLCFPLVNIPTAFLILFVIFSCSLKYMKKNMIETKGLTRIEKYKSFITTKSQVIKYYPRKSQEKFGRYIKQQSNLNQIDFYKIAINLLLAQLHLQRF</sequence>
<evidence type="ECO:0000256" key="3">
    <source>
        <dbReference type="ARBA" id="ARBA00022692"/>
    </source>
</evidence>
<feature type="transmembrane region" description="Helical" evidence="6">
    <location>
        <begin position="16"/>
        <end position="38"/>
    </location>
</feature>
<evidence type="ECO:0000313" key="7">
    <source>
        <dbReference type="EMBL" id="KRX04023.1"/>
    </source>
</evidence>
<evidence type="ECO:0000256" key="2">
    <source>
        <dbReference type="ARBA" id="ARBA00022448"/>
    </source>
</evidence>
<evidence type="ECO:0000256" key="6">
    <source>
        <dbReference type="SAM" id="Phobius"/>
    </source>
</evidence>
<protein>
    <submittedName>
        <fullName evidence="7">Major facilitator superfamily domain, general substrate transporter</fullName>
    </submittedName>
</protein>
<feature type="transmembrane region" description="Helical" evidence="6">
    <location>
        <begin position="189"/>
        <end position="209"/>
    </location>
</feature>
<feature type="transmembrane region" description="Helical" evidence="6">
    <location>
        <begin position="965"/>
        <end position="989"/>
    </location>
</feature>
<comment type="caution">
    <text evidence="7">The sequence shown here is derived from an EMBL/GenBank/DDBJ whole genome shotgun (WGS) entry which is preliminary data.</text>
</comment>
<dbReference type="PANTHER" id="PTHR23503:SF8">
    <property type="entry name" value="FACILITATED GLUCOSE TRANSPORTER PROTEIN 1"/>
    <property type="match status" value="1"/>
</dbReference>
<dbReference type="InterPro" id="IPR011701">
    <property type="entry name" value="MFS"/>
</dbReference>
<feature type="transmembrane region" description="Helical" evidence="6">
    <location>
        <begin position="273"/>
        <end position="298"/>
    </location>
</feature>
<dbReference type="SUPFAM" id="SSF103473">
    <property type="entry name" value="MFS general substrate transporter"/>
    <property type="match status" value="3"/>
</dbReference>
<feature type="transmembrane region" description="Helical" evidence="6">
    <location>
        <begin position="58"/>
        <end position="79"/>
    </location>
</feature>
<feature type="transmembrane region" description="Helical" evidence="6">
    <location>
        <begin position="521"/>
        <end position="541"/>
    </location>
</feature>
<dbReference type="InterPro" id="IPR036259">
    <property type="entry name" value="MFS_trans_sf"/>
</dbReference>
<dbReference type="InParanoid" id="A0A0V0QPI5"/>
<evidence type="ECO:0000313" key="8">
    <source>
        <dbReference type="Proteomes" id="UP000054937"/>
    </source>
</evidence>
<keyword evidence="5 6" id="KW-0472">Membrane</keyword>
<proteinExistence type="predicted"/>
<keyword evidence="3 6" id="KW-0812">Transmembrane</keyword>
<feature type="transmembrane region" description="Helical" evidence="6">
    <location>
        <begin position="703"/>
        <end position="724"/>
    </location>
</feature>
<keyword evidence="2" id="KW-0813">Transport</keyword>
<evidence type="ECO:0000256" key="5">
    <source>
        <dbReference type="ARBA" id="ARBA00023136"/>
    </source>
</evidence>
<keyword evidence="8" id="KW-1185">Reference proteome</keyword>
<gene>
    <name evidence="7" type="ORF">PPERSA_12470</name>
</gene>
<dbReference type="Proteomes" id="UP000054937">
    <property type="component" value="Unassembled WGS sequence"/>
</dbReference>
<organism evidence="7 8">
    <name type="scientific">Pseudocohnilembus persalinus</name>
    <name type="common">Ciliate</name>
    <dbReference type="NCBI Taxonomy" id="266149"/>
    <lineage>
        <taxon>Eukaryota</taxon>
        <taxon>Sar</taxon>
        <taxon>Alveolata</taxon>
        <taxon>Ciliophora</taxon>
        <taxon>Intramacronucleata</taxon>
        <taxon>Oligohymenophorea</taxon>
        <taxon>Scuticociliatia</taxon>
        <taxon>Philasterida</taxon>
        <taxon>Pseudocohnilembidae</taxon>
        <taxon>Pseudocohnilembus</taxon>
    </lineage>
</organism>
<feature type="transmembrane region" description="Helical" evidence="6">
    <location>
        <begin position="858"/>
        <end position="877"/>
    </location>
</feature>
<feature type="transmembrane region" description="Helical" evidence="6">
    <location>
        <begin position="736"/>
        <end position="758"/>
    </location>
</feature>
<evidence type="ECO:0000256" key="4">
    <source>
        <dbReference type="ARBA" id="ARBA00022989"/>
    </source>
</evidence>
<dbReference type="PANTHER" id="PTHR23503">
    <property type="entry name" value="SOLUTE CARRIER FAMILY 2"/>
    <property type="match status" value="1"/>
</dbReference>
<dbReference type="Pfam" id="PF00083">
    <property type="entry name" value="Sugar_tr"/>
    <property type="match status" value="2"/>
</dbReference>
<feature type="transmembrane region" description="Helical" evidence="6">
    <location>
        <begin position="670"/>
        <end position="688"/>
    </location>
</feature>
<accession>A0A0V0QPI5</accession>
<dbReference type="OrthoDB" id="6612291at2759"/>
<feature type="transmembrane region" description="Helical" evidence="6">
    <location>
        <begin position="148"/>
        <end position="169"/>
    </location>
</feature>
<feature type="transmembrane region" description="Helical" evidence="6">
    <location>
        <begin position="114"/>
        <end position="136"/>
    </location>
</feature>
<reference evidence="7 8" key="1">
    <citation type="journal article" date="2015" name="Sci. Rep.">
        <title>Genome of the facultative scuticociliatosis pathogen Pseudocohnilembus persalinus provides insight into its virulence through horizontal gene transfer.</title>
        <authorList>
            <person name="Xiong J."/>
            <person name="Wang G."/>
            <person name="Cheng J."/>
            <person name="Tian M."/>
            <person name="Pan X."/>
            <person name="Warren A."/>
            <person name="Jiang C."/>
            <person name="Yuan D."/>
            <person name="Miao W."/>
        </authorList>
    </citation>
    <scope>NUCLEOTIDE SEQUENCE [LARGE SCALE GENOMIC DNA]</scope>
    <source>
        <strain evidence="7">36N120E</strain>
    </source>
</reference>
<dbReference type="Gene3D" id="1.20.1250.20">
    <property type="entry name" value="MFS general substrate transporter like domains"/>
    <property type="match status" value="3"/>
</dbReference>
<evidence type="ECO:0000256" key="1">
    <source>
        <dbReference type="ARBA" id="ARBA00004370"/>
    </source>
</evidence>
<feature type="transmembrane region" description="Helical" evidence="6">
    <location>
        <begin position="91"/>
        <end position="108"/>
    </location>
</feature>
<feature type="transmembrane region" description="Helical" evidence="6">
    <location>
        <begin position="328"/>
        <end position="351"/>
    </location>
</feature>